<evidence type="ECO:0000256" key="1">
    <source>
        <dbReference type="ARBA" id="ARBA00004141"/>
    </source>
</evidence>
<dbReference type="InterPro" id="IPR052527">
    <property type="entry name" value="Metal_cation-efflux_comp"/>
</dbReference>
<dbReference type="Gene3D" id="1.20.120.1630">
    <property type="match status" value="1"/>
</dbReference>
<dbReference type="EMBL" id="SJLI01000003">
    <property type="protein sequence ID" value="TYK94895.1"/>
    <property type="molecule type" value="Genomic_DNA"/>
</dbReference>
<dbReference type="OMA" id="LHHPNYV"/>
<dbReference type="EMBL" id="SJLL01000008">
    <property type="protein sequence ID" value="TYK99059.1"/>
    <property type="molecule type" value="Genomic_DNA"/>
</dbReference>
<dbReference type="GO" id="GO:0004671">
    <property type="term" value="F:protein C-terminal S-isoprenylcysteine carboxyl O-methyltransferase activity"/>
    <property type="evidence" value="ECO:0007669"/>
    <property type="project" value="InterPro"/>
</dbReference>
<dbReference type="AlphaFoldDB" id="A0A4Q1QUE2"/>
<name>A0A4Q1QUE2_STRPY</name>
<keyword evidence="3 5" id="KW-1133">Transmembrane helix</keyword>
<proteinExistence type="predicted"/>
<dbReference type="Proteomes" id="UP000325300">
    <property type="component" value="Unassembled WGS sequence"/>
</dbReference>
<keyword evidence="2 5" id="KW-0812">Transmembrane</keyword>
<feature type="transmembrane region" description="Helical" evidence="5">
    <location>
        <begin position="136"/>
        <end position="162"/>
    </location>
</feature>
<evidence type="ECO:0000313" key="8">
    <source>
        <dbReference type="Proteomes" id="UP000324058"/>
    </source>
</evidence>
<dbReference type="PANTHER" id="PTHR43847">
    <property type="entry name" value="BLL3993 PROTEIN"/>
    <property type="match status" value="1"/>
</dbReference>
<feature type="transmembrane region" description="Helical" evidence="5">
    <location>
        <begin position="50"/>
        <end position="68"/>
    </location>
</feature>
<feature type="transmembrane region" description="Helical" evidence="5">
    <location>
        <begin position="75"/>
        <end position="92"/>
    </location>
</feature>
<sequence length="184" mass="21104">MKIRSRIVTIFLVMLAMFTIRLVFLKKSITNEKAILAQGGQEFGAQNTKFLTLLHIMIYVFAVIEALLKQIKFDGISFLGLLLMLLSVAVLYEVTRILGDIWTVKLMLAKDHKYVDHWLFKTIKHPNYFLNIAPELVGIALLCHAKITAMLLFPCYIVVIYLRIREENKLLAEVIIPNGTRTKP</sequence>
<evidence type="ECO:0000313" key="6">
    <source>
        <dbReference type="EMBL" id="TYK94895.1"/>
    </source>
</evidence>
<evidence type="ECO:0000256" key="3">
    <source>
        <dbReference type="ARBA" id="ARBA00022989"/>
    </source>
</evidence>
<evidence type="ECO:0000256" key="5">
    <source>
        <dbReference type="SAM" id="Phobius"/>
    </source>
</evidence>
<gene>
    <name evidence="7" type="ORF">E0F66_08200</name>
    <name evidence="6" type="ORF">E0F67_05645</name>
</gene>
<organism evidence="6 9">
    <name type="scientific">Streptococcus pyogenes</name>
    <dbReference type="NCBI Taxonomy" id="1314"/>
    <lineage>
        <taxon>Bacteria</taxon>
        <taxon>Bacillati</taxon>
        <taxon>Bacillota</taxon>
        <taxon>Bacilli</taxon>
        <taxon>Lactobacillales</taxon>
        <taxon>Streptococcaceae</taxon>
        <taxon>Streptococcus</taxon>
    </lineage>
</organism>
<reference evidence="8 9" key="1">
    <citation type="submission" date="2019-02" db="EMBL/GenBank/DDBJ databases">
        <title>Novel genomic isolates of S. pyogenes and S. dysgalactiae subsp. equisimilis associated to necrotising fasciitis (NSTI).</title>
        <authorList>
            <person name="Barrantes I."/>
        </authorList>
    </citation>
    <scope>NUCLEOTIDE SEQUENCE [LARGE SCALE GENOMIC DNA]</scope>
    <source>
        <strain evidence="7 8">SPY2028</strain>
        <strain evidence="6 9">SPY5003</strain>
    </source>
</reference>
<evidence type="ECO:0000256" key="4">
    <source>
        <dbReference type="ARBA" id="ARBA00023136"/>
    </source>
</evidence>
<comment type="caution">
    <text evidence="6">The sequence shown here is derived from an EMBL/GenBank/DDBJ whole genome shotgun (WGS) entry which is preliminary data.</text>
</comment>
<dbReference type="InterPro" id="IPR007269">
    <property type="entry name" value="ICMT_MeTrfase"/>
</dbReference>
<keyword evidence="4 5" id="KW-0472">Membrane</keyword>
<protein>
    <recommendedName>
        <fullName evidence="10">Isoprenylcysteine carboxyl methyltransferase family protein</fullName>
    </recommendedName>
</protein>
<evidence type="ECO:0000313" key="7">
    <source>
        <dbReference type="EMBL" id="TYK99059.1"/>
    </source>
</evidence>
<dbReference type="Proteomes" id="UP000324058">
    <property type="component" value="Unassembled WGS sequence"/>
</dbReference>
<dbReference type="Pfam" id="PF04140">
    <property type="entry name" value="ICMT"/>
    <property type="match status" value="1"/>
</dbReference>
<evidence type="ECO:0000313" key="9">
    <source>
        <dbReference type="Proteomes" id="UP000325300"/>
    </source>
</evidence>
<feature type="transmembrane region" description="Helical" evidence="5">
    <location>
        <begin position="7"/>
        <end position="24"/>
    </location>
</feature>
<evidence type="ECO:0008006" key="10">
    <source>
        <dbReference type="Google" id="ProtNLM"/>
    </source>
</evidence>
<accession>A0A4Q1QUE2</accession>
<comment type="subcellular location">
    <subcellularLocation>
        <location evidence="1">Membrane</location>
        <topology evidence="1">Multi-pass membrane protein</topology>
    </subcellularLocation>
</comment>
<dbReference type="PANTHER" id="PTHR43847:SF1">
    <property type="entry name" value="BLL3993 PROTEIN"/>
    <property type="match status" value="1"/>
</dbReference>
<dbReference type="STRING" id="1314.SD89_02340"/>
<dbReference type="GO" id="GO:0016020">
    <property type="term" value="C:membrane"/>
    <property type="evidence" value="ECO:0007669"/>
    <property type="project" value="UniProtKB-SubCell"/>
</dbReference>
<evidence type="ECO:0000256" key="2">
    <source>
        <dbReference type="ARBA" id="ARBA00022692"/>
    </source>
</evidence>
<dbReference type="OrthoDB" id="5363370at2"/>